<keyword evidence="1" id="KW-0812">Transmembrane</keyword>
<dbReference type="Proteomes" id="UP001227095">
    <property type="component" value="Plasmid unnamed1"/>
</dbReference>
<dbReference type="RefSeq" id="WP_227705713.1">
    <property type="nucleotide sequence ID" value="NZ_CP123001.1"/>
</dbReference>
<reference evidence="2 3" key="1">
    <citation type="submission" date="2023-04" db="EMBL/GenBank/DDBJ databases">
        <title>Neorhizobium petrolearium OS53, complete genome.</title>
        <authorList>
            <person name="Yu T."/>
        </authorList>
    </citation>
    <scope>NUCLEOTIDE SEQUENCE [LARGE SCALE GENOMIC DNA]</scope>
    <source>
        <strain evidence="2 3">OS53</strain>
        <plasmid evidence="2 3">unnamed1</plasmid>
    </source>
</reference>
<proteinExistence type="predicted"/>
<accession>A0ABY8MAK6</accession>
<keyword evidence="2" id="KW-0614">Plasmid</keyword>
<evidence type="ECO:0000313" key="3">
    <source>
        <dbReference type="Proteomes" id="UP001227095"/>
    </source>
</evidence>
<keyword evidence="3" id="KW-1185">Reference proteome</keyword>
<keyword evidence="1" id="KW-0472">Membrane</keyword>
<keyword evidence="1" id="KW-1133">Transmembrane helix</keyword>
<feature type="transmembrane region" description="Helical" evidence="1">
    <location>
        <begin position="12"/>
        <end position="31"/>
    </location>
</feature>
<feature type="transmembrane region" description="Helical" evidence="1">
    <location>
        <begin position="43"/>
        <end position="64"/>
    </location>
</feature>
<name>A0ABY8MAK6_9HYPH</name>
<evidence type="ECO:0008006" key="4">
    <source>
        <dbReference type="Google" id="ProtNLM"/>
    </source>
</evidence>
<gene>
    <name evidence="2" type="ORF">QEO92_29935</name>
</gene>
<sequence length="89" mass="10189">MDWNRTIRQVHRWLSIIFTATVVANFVAMGLGEPPFWVVYSPLLPLFLLLFTGLYLFALPYAAIRRGVPMDTTELNDRHGRSQVPGREA</sequence>
<evidence type="ECO:0000313" key="2">
    <source>
        <dbReference type="EMBL" id="WGI71552.1"/>
    </source>
</evidence>
<dbReference type="EMBL" id="CP123001">
    <property type="protein sequence ID" value="WGI71552.1"/>
    <property type="molecule type" value="Genomic_DNA"/>
</dbReference>
<evidence type="ECO:0000256" key="1">
    <source>
        <dbReference type="SAM" id="Phobius"/>
    </source>
</evidence>
<geneLocation type="plasmid" evidence="2 3">
    <name>unnamed1</name>
</geneLocation>
<protein>
    <recommendedName>
        <fullName evidence="4">Transmembrane protein</fullName>
    </recommendedName>
</protein>
<organism evidence="2 3">
    <name type="scientific">Neorhizobium petrolearium</name>
    <dbReference type="NCBI Taxonomy" id="515361"/>
    <lineage>
        <taxon>Bacteria</taxon>
        <taxon>Pseudomonadati</taxon>
        <taxon>Pseudomonadota</taxon>
        <taxon>Alphaproteobacteria</taxon>
        <taxon>Hyphomicrobiales</taxon>
        <taxon>Rhizobiaceae</taxon>
        <taxon>Rhizobium/Agrobacterium group</taxon>
        <taxon>Neorhizobium</taxon>
    </lineage>
</organism>